<evidence type="ECO:0000256" key="1">
    <source>
        <dbReference type="ARBA" id="ARBA00006547"/>
    </source>
</evidence>
<accession>A0A845AIA2</accession>
<reference evidence="3 4" key="1">
    <citation type="submission" date="2019-12" db="EMBL/GenBank/DDBJ databases">
        <title>Genomic-based taxomic classification of the family Erythrobacteraceae.</title>
        <authorList>
            <person name="Xu L."/>
        </authorList>
    </citation>
    <scope>NUCLEOTIDE SEQUENCE [LARGE SCALE GENOMIC DNA]</scope>
    <source>
        <strain evidence="3 4">DSM 18604</strain>
    </source>
</reference>
<comment type="caution">
    <text evidence="3">The sequence shown here is derived from an EMBL/GenBank/DDBJ whole genome shotgun (WGS) entry which is preliminary data.</text>
</comment>
<organism evidence="3 4">
    <name type="scientific">Altericroceibacterium indicum</name>
    <dbReference type="NCBI Taxonomy" id="374177"/>
    <lineage>
        <taxon>Bacteria</taxon>
        <taxon>Pseudomonadati</taxon>
        <taxon>Pseudomonadota</taxon>
        <taxon>Alphaproteobacteria</taxon>
        <taxon>Sphingomonadales</taxon>
        <taxon>Erythrobacteraceae</taxon>
        <taxon>Altericroceibacterium</taxon>
    </lineage>
</organism>
<dbReference type="InterPro" id="IPR038765">
    <property type="entry name" value="Papain-like_cys_pep_sf"/>
</dbReference>
<dbReference type="InterPro" id="IPR053710">
    <property type="entry name" value="Arylamine_NAT_domain_sf"/>
</dbReference>
<dbReference type="PANTHER" id="PTHR11786">
    <property type="entry name" value="N-HYDROXYARYLAMINE O-ACETYLTRANSFERASE"/>
    <property type="match status" value="1"/>
</dbReference>
<proteinExistence type="inferred from homology"/>
<dbReference type="Gene3D" id="3.30.2140.20">
    <property type="match status" value="1"/>
</dbReference>
<keyword evidence="4" id="KW-1185">Reference proteome</keyword>
<dbReference type="OrthoDB" id="7181050at2"/>
<comment type="similarity">
    <text evidence="1 2">Belongs to the arylamine N-acetyltransferase family.</text>
</comment>
<dbReference type="RefSeq" id="WP_160740053.1">
    <property type="nucleotide sequence ID" value="NZ_WTYQ01000005.1"/>
</dbReference>
<evidence type="ECO:0000313" key="4">
    <source>
        <dbReference type="Proteomes" id="UP000460561"/>
    </source>
</evidence>
<dbReference type="InterPro" id="IPR001447">
    <property type="entry name" value="Arylamine_N-AcTrfase"/>
</dbReference>
<dbReference type="AlphaFoldDB" id="A0A845AIA2"/>
<dbReference type="Pfam" id="PF00797">
    <property type="entry name" value="Acetyltransf_2"/>
    <property type="match status" value="1"/>
</dbReference>
<dbReference type="PANTHER" id="PTHR11786:SF0">
    <property type="entry name" value="ARYLAMINE N-ACETYLTRANSFERASE 4-RELATED"/>
    <property type="match status" value="1"/>
</dbReference>
<dbReference type="Proteomes" id="UP000460561">
    <property type="component" value="Unassembled WGS sequence"/>
</dbReference>
<gene>
    <name evidence="3" type="ORF">GRI39_12430</name>
</gene>
<evidence type="ECO:0000256" key="2">
    <source>
        <dbReference type="RuleBase" id="RU003452"/>
    </source>
</evidence>
<dbReference type="PRINTS" id="PR01543">
    <property type="entry name" value="ANATRNSFRASE"/>
</dbReference>
<evidence type="ECO:0000313" key="3">
    <source>
        <dbReference type="EMBL" id="MXP26838.1"/>
    </source>
</evidence>
<protein>
    <submittedName>
        <fullName evidence="3">Arylamine N-acetyltransferase</fullName>
    </submittedName>
</protein>
<dbReference type="EMBL" id="WTYQ01000005">
    <property type="protein sequence ID" value="MXP26838.1"/>
    <property type="molecule type" value="Genomic_DNA"/>
</dbReference>
<dbReference type="GO" id="GO:0016407">
    <property type="term" value="F:acetyltransferase activity"/>
    <property type="evidence" value="ECO:0007669"/>
    <property type="project" value="InterPro"/>
</dbReference>
<name>A0A845AIA2_9SPHN</name>
<dbReference type="SUPFAM" id="SSF54001">
    <property type="entry name" value="Cysteine proteinases"/>
    <property type="match status" value="1"/>
</dbReference>
<keyword evidence="3" id="KW-0808">Transferase</keyword>
<sequence length="284" mass="31217">MDERLSDYLERIGCKALPEANPAGLAQLQLDHRLAIPFENFDVMLGRRISIDSDAVFDKLVYRGRGGYCFEQNRLFSDMLSAIGLPNRPLLARVMLGSIDGTLPARSHVCLLVNLGGEHWIADAGFGGSYVPPLPLKDGAQCSTGDGAMHRLRHVGVLGTLVGEWVLERRGPHESTDGRTQSHLDWQKQYVFDLAEVAPADLEQGSHWAATVPGGRFSTVHVASRALADGFITLSDKDLKIYRNGQSEKRSLSDREAYQRALNDVLRIPLSPDEVAALALFEQG</sequence>